<dbReference type="PANTHER" id="PTHR11738">
    <property type="entry name" value="MHC CLASS I NK CELL RECEPTOR"/>
    <property type="match status" value="1"/>
</dbReference>
<protein>
    <submittedName>
        <fullName evidence="8">Leukocyte-associated immunoglobulin-like receptor 1</fullName>
    </submittedName>
</protein>
<feature type="compositionally biased region" description="Polar residues" evidence="3">
    <location>
        <begin position="369"/>
        <end position="396"/>
    </location>
</feature>
<name>A0ABM3X0Y6_ERIEU</name>
<feature type="domain" description="Immunoglobulin" evidence="6">
    <location>
        <begin position="276"/>
        <end position="359"/>
    </location>
</feature>
<keyword evidence="4" id="KW-0472">Membrane</keyword>
<gene>
    <name evidence="8" type="primary">LOC103127639</name>
</gene>
<feature type="domain" description="Immunoglobulin" evidence="6">
    <location>
        <begin position="34"/>
        <end position="117"/>
    </location>
</feature>
<feature type="signal peptide" evidence="5">
    <location>
        <begin position="1"/>
        <end position="21"/>
    </location>
</feature>
<keyword evidence="1" id="KW-1015">Disulfide bond</keyword>
<feature type="region of interest" description="Disordered" evidence="3">
    <location>
        <begin position="361"/>
        <end position="396"/>
    </location>
</feature>
<dbReference type="Gene3D" id="2.60.40.10">
    <property type="entry name" value="Immunoglobulins"/>
    <property type="match status" value="2"/>
</dbReference>
<evidence type="ECO:0000256" key="2">
    <source>
        <dbReference type="ARBA" id="ARBA00023319"/>
    </source>
</evidence>
<accession>A0ABM3X0Y6</accession>
<evidence type="ECO:0000313" key="8">
    <source>
        <dbReference type="RefSeq" id="XP_060042494.1"/>
    </source>
</evidence>
<evidence type="ECO:0000256" key="1">
    <source>
        <dbReference type="ARBA" id="ARBA00023157"/>
    </source>
</evidence>
<evidence type="ECO:0000256" key="3">
    <source>
        <dbReference type="SAM" id="MobiDB-lite"/>
    </source>
</evidence>
<dbReference type="SMART" id="SM00409">
    <property type="entry name" value="IG"/>
    <property type="match status" value="2"/>
</dbReference>
<feature type="transmembrane region" description="Helical" evidence="4">
    <location>
        <begin position="133"/>
        <end position="155"/>
    </location>
</feature>
<feature type="region of interest" description="Disordered" evidence="3">
    <location>
        <begin position="472"/>
        <end position="491"/>
    </location>
</feature>
<dbReference type="GeneID" id="103127639"/>
<dbReference type="InterPro" id="IPR003599">
    <property type="entry name" value="Ig_sub"/>
</dbReference>
<dbReference type="InterPro" id="IPR036179">
    <property type="entry name" value="Ig-like_dom_sf"/>
</dbReference>
<dbReference type="Proteomes" id="UP001652624">
    <property type="component" value="Chromosome 2"/>
</dbReference>
<evidence type="ECO:0000259" key="6">
    <source>
        <dbReference type="SMART" id="SM00409"/>
    </source>
</evidence>
<dbReference type="SUPFAM" id="SSF48726">
    <property type="entry name" value="Immunoglobulin"/>
    <property type="match status" value="2"/>
</dbReference>
<evidence type="ECO:0000313" key="7">
    <source>
        <dbReference type="Proteomes" id="UP001652624"/>
    </source>
</evidence>
<keyword evidence="4" id="KW-1133">Transmembrane helix</keyword>
<feature type="transmembrane region" description="Helical" evidence="4">
    <location>
        <begin position="404"/>
        <end position="426"/>
    </location>
</feature>
<evidence type="ECO:0000256" key="5">
    <source>
        <dbReference type="SAM" id="SignalP"/>
    </source>
</evidence>
<dbReference type="InterPro" id="IPR013783">
    <property type="entry name" value="Ig-like_fold"/>
</dbReference>
<dbReference type="Pfam" id="PF13895">
    <property type="entry name" value="Ig_2"/>
    <property type="match status" value="2"/>
</dbReference>
<dbReference type="InterPro" id="IPR020008">
    <property type="entry name" value="GlyGly_CTERM"/>
</dbReference>
<dbReference type="RefSeq" id="XP_060042494.1">
    <property type="nucleotide sequence ID" value="XM_060186511.1"/>
</dbReference>
<keyword evidence="7" id="KW-1185">Reference proteome</keyword>
<feature type="region of interest" description="Disordered" evidence="3">
    <location>
        <begin position="508"/>
        <end position="535"/>
    </location>
</feature>
<organism evidence="7 8">
    <name type="scientific">Erinaceus europaeus</name>
    <name type="common">Western European hedgehog</name>
    <dbReference type="NCBI Taxonomy" id="9365"/>
    <lineage>
        <taxon>Eukaryota</taxon>
        <taxon>Metazoa</taxon>
        <taxon>Chordata</taxon>
        <taxon>Craniata</taxon>
        <taxon>Vertebrata</taxon>
        <taxon>Euteleostomi</taxon>
        <taxon>Mammalia</taxon>
        <taxon>Eutheria</taxon>
        <taxon>Laurasiatheria</taxon>
        <taxon>Eulipotyphla</taxon>
        <taxon>Erinaceidae</taxon>
        <taxon>Erinaceinae</taxon>
        <taxon>Erinaceus</taxon>
    </lineage>
</organism>
<sequence length="535" mass="57575">MALRPPIILVLGLCLGQLTSSQRGVWTKPSLQAEPGPVVPHGQRVTLVCQSPVGKVPFFRLEKEGATYSEKKTPSGATEARFLIQAVSEASAGSYSCIYSRHGRWSHRSEALQLVVMVDDVPPPPSGLSPEHIIILAVVSGASLLLLSLLLLLLLHRRHQQVKGSHGHAGKERLQERFCPTADIRVEAGVVTVEGLSEQDSVKPPSPPAAGAPQEVTYAQLDHHRLAQRAAPAGSPQPPETKAQSSMYADLAWRLCLGQLTSSQRGVWTKPSLQAEPGPVVPHGQRVTLVCQSPVGKVPFFRLEKEGATYSEKKTPSGATEARFLIQAVSEASAGSYSCIYSRHGRWSHRSEALQLVVMVDDVPPPPSGDTQTHAESTSPSALPGDTQTHTESGHHQSLSPEHIIILAVVSGASLLLLSLLLLLLLHRRHQKMKGGSQGNRGKERLQERFCPMADVPVEAGVVTVDRLSEQDRVQPPSNTHPPGVSQAPDAGAPQEVTYAQLNHHRLAQRAAPAGSPQPPETKAQSCTYTALAWH</sequence>
<keyword evidence="4" id="KW-0812">Transmembrane</keyword>
<reference evidence="7" key="1">
    <citation type="submission" date="2025-05" db="UniProtKB">
        <authorList>
            <consortium name="RefSeq"/>
        </authorList>
    </citation>
    <scope>NUCLEOTIDE SEQUENCE [LARGE SCALE GENOMIC DNA]</scope>
</reference>
<reference evidence="8" key="2">
    <citation type="submission" date="2025-08" db="UniProtKB">
        <authorList>
            <consortium name="RefSeq"/>
        </authorList>
    </citation>
    <scope>IDENTIFICATION</scope>
</reference>
<dbReference type="NCBIfam" id="TIGR03501">
    <property type="entry name" value="GlyGly_CTERM"/>
    <property type="match status" value="1"/>
</dbReference>
<keyword evidence="5" id="KW-0732">Signal</keyword>
<dbReference type="PANTHER" id="PTHR11738:SF129">
    <property type="entry name" value="LEUKOCYTE-ASSOCIATED IMMUNOGLOBULIN-LIKE RECEPTOR 1"/>
    <property type="match status" value="1"/>
</dbReference>
<evidence type="ECO:0000256" key="4">
    <source>
        <dbReference type="SAM" id="Phobius"/>
    </source>
</evidence>
<dbReference type="InterPro" id="IPR050412">
    <property type="entry name" value="Ig-like_Receptors_ImmuneReg"/>
</dbReference>
<keyword evidence="2" id="KW-0393">Immunoglobulin domain</keyword>
<feature type="chain" id="PRO_5047477639" evidence="5">
    <location>
        <begin position="22"/>
        <end position="535"/>
    </location>
</feature>
<proteinExistence type="predicted"/>